<dbReference type="AlphaFoldDB" id="A0A3P1V5D3"/>
<sequence length="167" mass="19030">MENNKVFNIKGLYSLSTFELLSKAVVTFLFILLTISVATTDGLAITCITLIICVILLVVLYCSYKNYVDFGKTGIIVDIENNKFVYPVKITVYNLNEKSIQEIHLSSIFAISAKDNVIRKSDGKLRYYYNISIQSNEIDYPINYSFYSSGNRDRLYSILKSVNRLGE</sequence>
<evidence type="ECO:0000313" key="3">
    <source>
        <dbReference type="Proteomes" id="UP000281534"/>
    </source>
</evidence>
<dbReference type="RefSeq" id="WP_124795483.1">
    <property type="nucleotide sequence ID" value="NZ_RQYY01000002.1"/>
</dbReference>
<comment type="caution">
    <text evidence="2">The sequence shown here is derived from an EMBL/GenBank/DDBJ whole genome shotgun (WGS) entry which is preliminary data.</text>
</comment>
<keyword evidence="1" id="KW-0472">Membrane</keyword>
<keyword evidence="1" id="KW-1133">Transmembrane helix</keyword>
<evidence type="ECO:0000313" key="2">
    <source>
        <dbReference type="EMBL" id="RRD28515.1"/>
    </source>
</evidence>
<accession>A0A3P1V5D3</accession>
<gene>
    <name evidence="2" type="ORF">EII27_02540</name>
</gene>
<dbReference type="Proteomes" id="UP000281534">
    <property type="component" value="Unassembled WGS sequence"/>
</dbReference>
<dbReference type="EMBL" id="RQYY01000002">
    <property type="protein sequence ID" value="RRD28515.1"/>
    <property type="molecule type" value="Genomic_DNA"/>
</dbReference>
<feature type="transmembrane region" description="Helical" evidence="1">
    <location>
        <begin position="43"/>
        <end position="62"/>
    </location>
</feature>
<evidence type="ECO:0000256" key="1">
    <source>
        <dbReference type="SAM" id="Phobius"/>
    </source>
</evidence>
<organism evidence="2 3">
    <name type="scientific">Fusobacterium canifelinum</name>
    <dbReference type="NCBI Taxonomy" id="285729"/>
    <lineage>
        <taxon>Bacteria</taxon>
        <taxon>Fusobacteriati</taxon>
        <taxon>Fusobacteriota</taxon>
        <taxon>Fusobacteriia</taxon>
        <taxon>Fusobacteriales</taxon>
        <taxon>Fusobacteriaceae</taxon>
        <taxon>Fusobacterium</taxon>
    </lineage>
</organism>
<proteinExistence type="predicted"/>
<protein>
    <submittedName>
        <fullName evidence="2">Uncharacterized protein</fullName>
    </submittedName>
</protein>
<feature type="transmembrane region" description="Helical" evidence="1">
    <location>
        <begin position="12"/>
        <end position="37"/>
    </location>
</feature>
<dbReference type="OrthoDB" id="9985178at2"/>
<name>A0A3P1V5D3_9FUSO</name>
<keyword evidence="1" id="KW-0812">Transmembrane</keyword>
<reference evidence="2 3" key="1">
    <citation type="submission" date="2018-11" db="EMBL/GenBank/DDBJ databases">
        <title>Genomes From Bacteria Associated with the Canine Oral Cavity: a Test Case for Automated Genome-Based Taxonomic Assignment.</title>
        <authorList>
            <person name="Coil D.A."/>
            <person name="Jospin G."/>
            <person name="Darling A.E."/>
            <person name="Wallis C."/>
            <person name="Davis I.J."/>
            <person name="Harris S."/>
            <person name="Eisen J.A."/>
            <person name="Holcombe L.J."/>
            <person name="O'Flynn C."/>
        </authorList>
    </citation>
    <scope>NUCLEOTIDE SEQUENCE [LARGE SCALE GENOMIC DNA]</scope>
    <source>
        <strain evidence="2 3">OH4460_COT-188</strain>
    </source>
</reference>